<dbReference type="NCBIfam" id="TIGR02937">
    <property type="entry name" value="sigma70-ECF"/>
    <property type="match status" value="1"/>
</dbReference>
<dbReference type="GO" id="GO:0016987">
    <property type="term" value="F:sigma factor activity"/>
    <property type="evidence" value="ECO:0007669"/>
    <property type="project" value="UniProtKB-KW"/>
</dbReference>
<evidence type="ECO:0000256" key="1">
    <source>
        <dbReference type="ARBA" id="ARBA00010641"/>
    </source>
</evidence>
<evidence type="ECO:0000256" key="2">
    <source>
        <dbReference type="ARBA" id="ARBA00023015"/>
    </source>
</evidence>
<dbReference type="InterPro" id="IPR014284">
    <property type="entry name" value="RNA_pol_sigma-70_dom"/>
</dbReference>
<dbReference type="InterPro" id="IPR013249">
    <property type="entry name" value="RNA_pol_sigma70_r4_t2"/>
</dbReference>
<evidence type="ECO:0000313" key="8">
    <source>
        <dbReference type="EMBL" id="PYI50535.1"/>
    </source>
</evidence>
<evidence type="ECO:0000256" key="3">
    <source>
        <dbReference type="ARBA" id="ARBA00023082"/>
    </source>
</evidence>
<gene>
    <name evidence="8" type="ORF">DLM86_28970</name>
</gene>
<evidence type="ECO:0000256" key="5">
    <source>
        <dbReference type="ARBA" id="ARBA00023163"/>
    </source>
</evidence>
<dbReference type="Gene3D" id="1.10.10.10">
    <property type="entry name" value="Winged helix-like DNA-binding domain superfamily/Winged helix DNA-binding domain"/>
    <property type="match status" value="1"/>
</dbReference>
<dbReference type="InterPro" id="IPR013325">
    <property type="entry name" value="RNA_pol_sigma_r2"/>
</dbReference>
<evidence type="ECO:0000313" key="9">
    <source>
        <dbReference type="Proteomes" id="UP000247476"/>
    </source>
</evidence>
<evidence type="ECO:0000259" key="6">
    <source>
        <dbReference type="Pfam" id="PF04542"/>
    </source>
</evidence>
<dbReference type="InterPro" id="IPR039425">
    <property type="entry name" value="RNA_pol_sigma-70-like"/>
</dbReference>
<organism evidence="8 9">
    <name type="scientific">Paenibacillus flagellatus</name>
    <dbReference type="NCBI Taxonomy" id="2211139"/>
    <lineage>
        <taxon>Bacteria</taxon>
        <taxon>Bacillati</taxon>
        <taxon>Bacillota</taxon>
        <taxon>Bacilli</taxon>
        <taxon>Bacillales</taxon>
        <taxon>Paenibacillaceae</taxon>
        <taxon>Paenibacillus</taxon>
    </lineage>
</organism>
<keyword evidence="5" id="KW-0804">Transcription</keyword>
<dbReference type="PANTHER" id="PTHR43133:SF8">
    <property type="entry name" value="RNA POLYMERASE SIGMA FACTOR HI_1459-RELATED"/>
    <property type="match status" value="1"/>
</dbReference>
<feature type="domain" description="RNA polymerase sigma-70 region 2" evidence="6">
    <location>
        <begin position="27"/>
        <end position="96"/>
    </location>
</feature>
<keyword evidence="4" id="KW-0238">DNA-binding</keyword>
<proteinExistence type="inferred from homology"/>
<dbReference type="GO" id="GO:0006352">
    <property type="term" value="P:DNA-templated transcription initiation"/>
    <property type="evidence" value="ECO:0007669"/>
    <property type="project" value="InterPro"/>
</dbReference>
<dbReference type="GO" id="GO:0003677">
    <property type="term" value="F:DNA binding"/>
    <property type="evidence" value="ECO:0007669"/>
    <property type="project" value="UniProtKB-KW"/>
</dbReference>
<comment type="similarity">
    <text evidence="1">Belongs to the sigma-70 factor family. ECF subfamily.</text>
</comment>
<reference evidence="8 9" key="1">
    <citation type="submission" date="2018-05" db="EMBL/GenBank/DDBJ databases">
        <title>Paenibacillus flagellatus sp. nov., isolated from selenium mineral soil.</title>
        <authorList>
            <person name="Dai X."/>
        </authorList>
    </citation>
    <scope>NUCLEOTIDE SEQUENCE [LARGE SCALE GENOMIC DNA]</scope>
    <source>
        <strain evidence="8 9">DXL2</strain>
    </source>
</reference>
<dbReference type="Proteomes" id="UP000247476">
    <property type="component" value="Unassembled WGS sequence"/>
</dbReference>
<dbReference type="EMBL" id="QJVJ01000018">
    <property type="protein sequence ID" value="PYI50535.1"/>
    <property type="molecule type" value="Genomic_DNA"/>
</dbReference>
<keyword evidence="9" id="KW-1185">Reference proteome</keyword>
<comment type="caution">
    <text evidence="8">The sequence shown here is derived from an EMBL/GenBank/DDBJ whole genome shotgun (WGS) entry which is preliminary data.</text>
</comment>
<keyword evidence="2" id="KW-0805">Transcription regulation</keyword>
<dbReference type="InterPro" id="IPR007627">
    <property type="entry name" value="RNA_pol_sigma70_r2"/>
</dbReference>
<dbReference type="SUPFAM" id="SSF88946">
    <property type="entry name" value="Sigma2 domain of RNA polymerase sigma factors"/>
    <property type="match status" value="1"/>
</dbReference>
<dbReference type="PANTHER" id="PTHR43133">
    <property type="entry name" value="RNA POLYMERASE ECF-TYPE SIGMA FACTO"/>
    <property type="match status" value="1"/>
</dbReference>
<protein>
    <submittedName>
        <fullName evidence="8">RNA polymerase subunit sigma-70</fullName>
    </submittedName>
</protein>
<dbReference type="Pfam" id="PF08281">
    <property type="entry name" value="Sigma70_r4_2"/>
    <property type="match status" value="1"/>
</dbReference>
<accession>A0A2V5JV04</accession>
<dbReference type="AlphaFoldDB" id="A0A2V5JV04"/>
<dbReference type="Gene3D" id="1.10.1740.10">
    <property type="match status" value="1"/>
</dbReference>
<feature type="domain" description="RNA polymerase sigma factor 70 region 4 type 2" evidence="7">
    <location>
        <begin position="131"/>
        <end position="180"/>
    </location>
</feature>
<dbReference type="InterPro" id="IPR036388">
    <property type="entry name" value="WH-like_DNA-bd_sf"/>
</dbReference>
<name>A0A2V5JV04_9BACL</name>
<dbReference type="SUPFAM" id="SSF88659">
    <property type="entry name" value="Sigma3 and sigma4 domains of RNA polymerase sigma factors"/>
    <property type="match status" value="1"/>
</dbReference>
<keyword evidence="3" id="KW-0731">Sigma factor</keyword>
<dbReference type="InterPro" id="IPR013324">
    <property type="entry name" value="RNA_pol_sigma_r3/r4-like"/>
</dbReference>
<evidence type="ECO:0000256" key="4">
    <source>
        <dbReference type="ARBA" id="ARBA00023125"/>
    </source>
</evidence>
<dbReference type="Pfam" id="PF04542">
    <property type="entry name" value="Sigma70_r2"/>
    <property type="match status" value="1"/>
</dbReference>
<evidence type="ECO:0000259" key="7">
    <source>
        <dbReference type="Pfam" id="PF08281"/>
    </source>
</evidence>
<sequence>MGALMELTDSEWAERLKQRDSESLALLIETYAGGVYRLIERIASPKATREDVEECVSDVFMAAWNRIEQYDPGKGTLRVWLHMLAKYKALDCRRRLDAARSITDGPLDAERTAEGSGGTESRILARETAAEVVRIAESLEPLNRTVFVKRYVYYEPVDRIARATGLTPKAVEHRLARIRETFRRLMADSREENGL</sequence>